<sequence>MREIKKSKADVQQLLKIAKDDLRDEKENQSKCKDIELQKCYAESIKRIEKVIQKLEVEVERML</sequence>
<accession>A0AA86JF94</accession>
<proteinExistence type="predicted"/>
<reference evidence="3" key="2">
    <citation type="submission" date="2022-10" db="EMBL/GenBank/DDBJ databases">
        <authorList>
            <person name="Aires J."/>
            <person name="Mesa V."/>
        </authorList>
    </citation>
    <scope>NUCLEOTIDE SEQUENCE</scope>
    <source>
        <strain evidence="3">Clostridium neonatale JD116</strain>
    </source>
</reference>
<dbReference type="AlphaFoldDB" id="A0AA86JF94"/>
<dbReference type="Proteomes" id="UP000789738">
    <property type="component" value="Unassembled WGS sequence"/>
</dbReference>
<name>A0AA86JF94_9CLOT</name>
<dbReference type="Proteomes" id="UP001189143">
    <property type="component" value="Unassembled WGS sequence"/>
</dbReference>
<reference evidence="2" key="1">
    <citation type="submission" date="2021-10" db="EMBL/GenBank/DDBJ databases">
        <authorList>
            <person name="Mesa V."/>
        </authorList>
    </citation>
    <scope>NUCLEOTIDE SEQUENCE</scope>
    <source>
        <strain evidence="2">CC3_PB</strain>
    </source>
</reference>
<dbReference type="EMBL" id="CAKJVE010000001">
    <property type="protein sequence ID" value="CAG9701553.1"/>
    <property type="molecule type" value="Genomic_DNA"/>
</dbReference>
<keyword evidence="1" id="KW-0175">Coiled coil</keyword>
<organism evidence="2 4">
    <name type="scientific">Clostridium neonatale</name>
    <dbReference type="NCBI Taxonomy" id="137838"/>
    <lineage>
        <taxon>Bacteria</taxon>
        <taxon>Bacillati</taxon>
        <taxon>Bacillota</taxon>
        <taxon>Clostridia</taxon>
        <taxon>Eubacteriales</taxon>
        <taxon>Clostridiaceae</taxon>
        <taxon>Clostridium</taxon>
    </lineage>
</organism>
<gene>
    <name evidence="3" type="ORF">CNEO2_540014</name>
    <name evidence="2" type="ORF">CNEO_10087</name>
</gene>
<feature type="coiled-coil region" evidence="1">
    <location>
        <begin position="1"/>
        <end position="28"/>
    </location>
</feature>
<dbReference type="RefSeq" id="WP_210885768.1">
    <property type="nucleotide sequence ID" value="NZ_CAKJVE010000001.1"/>
</dbReference>
<evidence type="ECO:0000313" key="3">
    <source>
        <dbReference type="EMBL" id="CAI3652808.1"/>
    </source>
</evidence>
<evidence type="ECO:0000313" key="2">
    <source>
        <dbReference type="EMBL" id="CAG9701553.1"/>
    </source>
</evidence>
<dbReference type="EMBL" id="CAMTCP010000253">
    <property type="protein sequence ID" value="CAI3652808.1"/>
    <property type="molecule type" value="Genomic_DNA"/>
</dbReference>
<evidence type="ECO:0000313" key="4">
    <source>
        <dbReference type="Proteomes" id="UP000789738"/>
    </source>
</evidence>
<protein>
    <submittedName>
        <fullName evidence="2">Uncharacterized protein</fullName>
    </submittedName>
</protein>
<comment type="caution">
    <text evidence="2">The sequence shown here is derived from an EMBL/GenBank/DDBJ whole genome shotgun (WGS) entry which is preliminary data.</text>
</comment>
<evidence type="ECO:0000256" key="1">
    <source>
        <dbReference type="SAM" id="Coils"/>
    </source>
</evidence>